<name>A0A9N9KGN8_9GLOM</name>
<evidence type="ECO:0000313" key="2">
    <source>
        <dbReference type="Proteomes" id="UP000789759"/>
    </source>
</evidence>
<dbReference type="EMBL" id="CAJVQA010064433">
    <property type="protein sequence ID" value="CAG8830625.1"/>
    <property type="molecule type" value="Genomic_DNA"/>
</dbReference>
<proteinExistence type="predicted"/>
<keyword evidence="2" id="KW-1185">Reference proteome</keyword>
<evidence type="ECO:0000313" key="1">
    <source>
        <dbReference type="EMBL" id="CAG8830625.1"/>
    </source>
</evidence>
<gene>
    <name evidence="1" type="ORF">CPELLU_LOCUS20628</name>
</gene>
<dbReference type="AlphaFoldDB" id="A0A9N9KGN8"/>
<protein>
    <submittedName>
        <fullName evidence="1">7901_t:CDS:1</fullName>
    </submittedName>
</protein>
<feature type="non-terminal residue" evidence="1">
    <location>
        <position position="117"/>
    </location>
</feature>
<comment type="caution">
    <text evidence="1">The sequence shown here is derived from an EMBL/GenBank/DDBJ whole genome shotgun (WGS) entry which is preliminary data.</text>
</comment>
<feature type="non-terminal residue" evidence="1">
    <location>
        <position position="1"/>
    </location>
</feature>
<dbReference type="Proteomes" id="UP000789759">
    <property type="component" value="Unassembled WGS sequence"/>
</dbReference>
<sequence>KTSKRIWEQSYKLLKNNEIENPPTLVKEIINANNIQNAKKCKAALWIHIHAIYKIWHWFTQAKWGNNLISDNIISNITNSRLRKEIKVLNTLQRRESKKGSASKKEILDFINLNNSY</sequence>
<organism evidence="1 2">
    <name type="scientific">Cetraspora pellucida</name>
    <dbReference type="NCBI Taxonomy" id="1433469"/>
    <lineage>
        <taxon>Eukaryota</taxon>
        <taxon>Fungi</taxon>
        <taxon>Fungi incertae sedis</taxon>
        <taxon>Mucoromycota</taxon>
        <taxon>Glomeromycotina</taxon>
        <taxon>Glomeromycetes</taxon>
        <taxon>Diversisporales</taxon>
        <taxon>Gigasporaceae</taxon>
        <taxon>Cetraspora</taxon>
    </lineage>
</organism>
<reference evidence="1" key="1">
    <citation type="submission" date="2021-06" db="EMBL/GenBank/DDBJ databases">
        <authorList>
            <person name="Kallberg Y."/>
            <person name="Tangrot J."/>
            <person name="Rosling A."/>
        </authorList>
    </citation>
    <scope>NUCLEOTIDE SEQUENCE</scope>
    <source>
        <strain evidence="1">FL966</strain>
    </source>
</reference>
<accession>A0A9N9KGN8</accession>